<dbReference type="InterPro" id="IPR013762">
    <property type="entry name" value="Integrase-like_cat_sf"/>
</dbReference>
<keyword evidence="4" id="KW-0233">DNA recombination</keyword>
<keyword evidence="3" id="KW-0238">DNA-binding</keyword>
<evidence type="ECO:0000259" key="5">
    <source>
        <dbReference type="PROSITE" id="PS51898"/>
    </source>
</evidence>
<accession>A0A1H3N2F0</accession>
<comment type="similarity">
    <text evidence="1">Belongs to the 'phage' integrase family.</text>
</comment>
<dbReference type="Pfam" id="PF00589">
    <property type="entry name" value="Phage_integrase"/>
    <property type="match status" value="1"/>
</dbReference>
<dbReference type="GO" id="GO:0006310">
    <property type="term" value="P:DNA recombination"/>
    <property type="evidence" value="ECO:0007669"/>
    <property type="project" value="UniProtKB-KW"/>
</dbReference>
<dbReference type="Gene3D" id="3.30.160.390">
    <property type="entry name" value="Integrase, DNA-binding domain"/>
    <property type="match status" value="1"/>
</dbReference>
<keyword evidence="2" id="KW-0229">DNA integration</keyword>
<dbReference type="Pfam" id="PF13356">
    <property type="entry name" value="Arm-DNA-bind_3"/>
    <property type="match status" value="1"/>
</dbReference>
<organism evidence="6 7">
    <name type="scientific">Lentibacter algarum</name>
    <dbReference type="NCBI Taxonomy" id="576131"/>
    <lineage>
        <taxon>Bacteria</taxon>
        <taxon>Pseudomonadati</taxon>
        <taxon>Pseudomonadota</taxon>
        <taxon>Alphaproteobacteria</taxon>
        <taxon>Rhodobacterales</taxon>
        <taxon>Roseobacteraceae</taxon>
        <taxon>Lentibacter</taxon>
    </lineage>
</organism>
<gene>
    <name evidence="6" type="ORF">SAMN05444486_104138</name>
</gene>
<dbReference type="InterPro" id="IPR011010">
    <property type="entry name" value="DNA_brk_join_enz"/>
</dbReference>
<dbReference type="PROSITE" id="PS51898">
    <property type="entry name" value="TYR_RECOMBINASE"/>
    <property type="match status" value="1"/>
</dbReference>
<dbReference type="OrthoDB" id="6388170at2"/>
<dbReference type="STRING" id="576131.SAMN05444486_104138"/>
<name>A0A1H3N2F0_9RHOB</name>
<dbReference type="InterPro" id="IPR010998">
    <property type="entry name" value="Integrase_recombinase_N"/>
</dbReference>
<dbReference type="Pfam" id="PF14659">
    <property type="entry name" value="Phage_int_SAM_3"/>
    <property type="match status" value="1"/>
</dbReference>
<keyword evidence="7" id="KW-1185">Reference proteome</keyword>
<dbReference type="RefSeq" id="WP_089894104.1">
    <property type="nucleotide sequence ID" value="NZ_FNPR01000004.1"/>
</dbReference>
<evidence type="ECO:0000313" key="6">
    <source>
        <dbReference type="EMBL" id="SDY83062.1"/>
    </source>
</evidence>
<dbReference type="PANTHER" id="PTHR30629">
    <property type="entry name" value="PROPHAGE INTEGRASE"/>
    <property type="match status" value="1"/>
</dbReference>
<evidence type="ECO:0000256" key="1">
    <source>
        <dbReference type="ARBA" id="ARBA00008857"/>
    </source>
</evidence>
<dbReference type="CDD" id="cd00796">
    <property type="entry name" value="INT_Rci_Hp1_C"/>
    <property type="match status" value="1"/>
</dbReference>
<feature type="domain" description="Tyr recombinase" evidence="5">
    <location>
        <begin position="198"/>
        <end position="374"/>
    </location>
</feature>
<sequence length="397" mass="45251">MWTTAELLSVQVPKGKTKATMTDPQTRGLVYEVRPAGRSFYLRYSFEGRQRTIPLGPFPTLSIKDARKKAEELKRRVLMGKDPLGEKHKKTHSPTIREFFTTVYLPYSKNQHRDPYGNQSIFVHHLEPRFGSKRMNEISRLMVRNWVNDLLSRDYSASFINRCLVLLGNLYTIANDLEVEGVPQRSELGIKRLKVVQKHTTHLSSEEVQRLALALEQSGNLRLKYIVSFLLMTGARRSEALHAKWEHIDYNSKTWLVPLAKSGQPRHIYLSDAAITVLDRLRSEAFTDHDNPYIFPNPNTGRPYKCLYAAWNLVRTAAGLPDLRLHDLRHSYASTLVNNGVSLYDVQKLLGHSSITTTQRYAHLSSERLFQSVAVADGTYGKALGITSQEPMMVIDG</sequence>
<dbReference type="Gene3D" id="1.10.443.10">
    <property type="entry name" value="Intergrase catalytic core"/>
    <property type="match status" value="1"/>
</dbReference>
<evidence type="ECO:0000313" key="7">
    <source>
        <dbReference type="Proteomes" id="UP000199026"/>
    </source>
</evidence>
<dbReference type="EMBL" id="FNPR01000004">
    <property type="protein sequence ID" value="SDY83062.1"/>
    <property type="molecule type" value="Genomic_DNA"/>
</dbReference>
<evidence type="ECO:0000256" key="3">
    <source>
        <dbReference type="ARBA" id="ARBA00023125"/>
    </source>
</evidence>
<dbReference type="Proteomes" id="UP000199026">
    <property type="component" value="Unassembled WGS sequence"/>
</dbReference>
<dbReference type="InterPro" id="IPR038488">
    <property type="entry name" value="Integrase_DNA-bd_sf"/>
</dbReference>
<dbReference type="SUPFAM" id="SSF56349">
    <property type="entry name" value="DNA breaking-rejoining enzymes"/>
    <property type="match status" value="1"/>
</dbReference>
<dbReference type="GO" id="GO:0003677">
    <property type="term" value="F:DNA binding"/>
    <property type="evidence" value="ECO:0007669"/>
    <property type="project" value="UniProtKB-KW"/>
</dbReference>
<dbReference type="AlphaFoldDB" id="A0A1H3N2F0"/>
<dbReference type="InterPro" id="IPR025166">
    <property type="entry name" value="Integrase_DNA_bind_dom"/>
</dbReference>
<proteinExistence type="inferred from homology"/>
<dbReference type="GeneID" id="78125776"/>
<evidence type="ECO:0000256" key="2">
    <source>
        <dbReference type="ARBA" id="ARBA00022908"/>
    </source>
</evidence>
<dbReference type="InterPro" id="IPR002104">
    <property type="entry name" value="Integrase_catalytic"/>
</dbReference>
<dbReference type="InterPro" id="IPR004107">
    <property type="entry name" value="Integrase_SAM-like_N"/>
</dbReference>
<reference evidence="6 7" key="1">
    <citation type="submission" date="2016-10" db="EMBL/GenBank/DDBJ databases">
        <authorList>
            <person name="de Groot N.N."/>
        </authorList>
    </citation>
    <scope>NUCLEOTIDE SEQUENCE [LARGE SCALE GENOMIC DNA]</scope>
    <source>
        <strain evidence="6 7">DSM 24677</strain>
    </source>
</reference>
<dbReference type="InterPro" id="IPR050808">
    <property type="entry name" value="Phage_Integrase"/>
</dbReference>
<dbReference type="Gene3D" id="1.10.150.130">
    <property type="match status" value="1"/>
</dbReference>
<protein>
    <submittedName>
        <fullName evidence="6">Site-specific recombinase XerD</fullName>
    </submittedName>
</protein>
<dbReference type="GO" id="GO:0015074">
    <property type="term" value="P:DNA integration"/>
    <property type="evidence" value="ECO:0007669"/>
    <property type="project" value="UniProtKB-KW"/>
</dbReference>
<evidence type="ECO:0000256" key="4">
    <source>
        <dbReference type="ARBA" id="ARBA00023172"/>
    </source>
</evidence>
<dbReference type="PANTHER" id="PTHR30629:SF2">
    <property type="entry name" value="PROPHAGE INTEGRASE INTS-RELATED"/>
    <property type="match status" value="1"/>
</dbReference>